<comment type="caution">
    <text evidence="1">The sequence shown here is derived from an EMBL/GenBank/DDBJ whole genome shotgun (WGS) entry which is preliminary data.</text>
</comment>
<name>A0ABU5QJU9_9BACT</name>
<evidence type="ECO:0000313" key="1">
    <source>
        <dbReference type="EMBL" id="MEA5257210.1"/>
    </source>
</evidence>
<proteinExistence type="predicted"/>
<dbReference type="Proteomes" id="UP001304671">
    <property type="component" value="Unassembled WGS sequence"/>
</dbReference>
<evidence type="ECO:0000313" key="2">
    <source>
        <dbReference type="Proteomes" id="UP001304671"/>
    </source>
</evidence>
<dbReference type="EMBL" id="JAYFUL010000006">
    <property type="protein sequence ID" value="MEA5257210.1"/>
    <property type="molecule type" value="Genomic_DNA"/>
</dbReference>
<dbReference type="RefSeq" id="WP_323247440.1">
    <property type="nucleotide sequence ID" value="NZ_JAYFUL010000006.1"/>
</dbReference>
<keyword evidence="2" id="KW-1185">Reference proteome</keyword>
<organism evidence="1 2">
    <name type="scientific">Arcicella aquatica</name>
    <dbReference type="NCBI Taxonomy" id="217141"/>
    <lineage>
        <taxon>Bacteria</taxon>
        <taxon>Pseudomonadati</taxon>
        <taxon>Bacteroidota</taxon>
        <taxon>Cytophagia</taxon>
        <taxon>Cytophagales</taxon>
        <taxon>Flectobacillaceae</taxon>
        <taxon>Arcicella</taxon>
    </lineage>
</organism>
<accession>A0ABU5QJU9</accession>
<sequence>MASQLTTPRKRQNLSNGKWTLLKPQLPADWRKRLIAIAPEYDSLEGATLMQNVHQGRSKDETILTLWEKIIDDYQAEKAVRENRAANVLKRVKINIPK</sequence>
<gene>
    <name evidence="1" type="ORF">VB264_05385</name>
</gene>
<protein>
    <submittedName>
        <fullName evidence="1">Uncharacterized protein</fullName>
    </submittedName>
</protein>
<reference evidence="1 2" key="1">
    <citation type="submission" date="2023-12" db="EMBL/GenBank/DDBJ databases">
        <title>Novel species of the genus Arcicella isolated from rivers.</title>
        <authorList>
            <person name="Lu H."/>
        </authorList>
    </citation>
    <scope>NUCLEOTIDE SEQUENCE [LARGE SCALE GENOMIC DNA]</scope>
    <source>
        <strain evidence="1 2">LMG 21963</strain>
    </source>
</reference>